<keyword evidence="8" id="KW-1133">Transmembrane helix</keyword>
<keyword evidence="10" id="KW-0325">Glycoprotein</keyword>
<organism evidence="14 15">
    <name type="scientific">Oryza sativa subsp. japonica</name>
    <name type="common">Rice</name>
    <dbReference type="NCBI Taxonomy" id="39947"/>
    <lineage>
        <taxon>Eukaryota</taxon>
        <taxon>Viridiplantae</taxon>
        <taxon>Streptophyta</taxon>
        <taxon>Embryophyta</taxon>
        <taxon>Tracheophyta</taxon>
        <taxon>Spermatophyta</taxon>
        <taxon>Magnoliopsida</taxon>
        <taxon>Liliopsida</taxon>
        <taxon>Poales</taxon>
        <taxon>Poaceae</taxon>
        <taxon>BOP clade</taxon>
        <taxon>Oryzoideae</taxon>
        <taxon>Oryzeae</taxon>
        <taxon>Oryzinae</taxon>
        <taxon>Oryza</taxon>
        <taxon>Oryza sativa</taxon>
    </lineage>
</organism>
<evidence type="ECO:0000256" key="9">
    <source>
        <dbReference type="ARBA" id="ARBA00023136"/>
    </source>
</evidence>
<comment type="subcellular location">
    <subcellularLocation>
        <location evidence="1">Membrane</location>
        <topology evidence="1">Single-pass type II membrane protein</topology>
    </subcellularLocation>
</comment>
<evidence type="ECO:0000313" key="15">
    <source>
        <dbReference type="Proteomes" id="UP000059680"/>
    </source>
</evidence>
<comment type="similarity">
    <text evidence="3">Belongs to the glycosyltransferase GT106 family.</text>
</comment>
<keyword evidence="12" id="KW-0119">Carbohydrate metabolism</keyword>
<reference evidence="14 15" key="2">
    <citation type="journal article" date="2013" name="Plant Cell Physiol.">
        <title>Rice Annotation Project Database (RAP-DB): an integrative and interactive database for rice genomics.</title>
        <authorList>
            <person name="Sakai H."/>
            <person name="Lee S.S."/>
            <person name="Tanaka T."/>
            <person name="Numa H."/>
            <person name="Kim J."/>
            <person name="Kawahara Y."/>
            <person name="Wakimoto H."/>
            <person name="Yang C.C."/>
            <person name="Iwamoto M."/>
            <person name="Abe T."/>
            <person name="Yamada Y."/>
            <person name="Muto A."/>
            <person name="Inokuchi H."/>
            <person name="Ikemura T."/>
            <person name="Matsumoto T."/>
            <person name="Sasaki T."/>
            <person name="Itoh T."/>
        </authorList>
    </citation>
    <scope>NUCLEOTIDE SEQUENCE [LARGE SCALE GENOMIC DNA]</scope>
    <source>
        <strain evidence="15">cv. Nipponbare</strain>
    </source>
</reference>
<dbReference type="Proteomes" id="UP000059680">
    <property type="component" value="Chromosome 3"/>
</dbReference>
<evidence type="ECO:0000256" key="3">
    <source>
        <dbReference type="ARBA" id="ARBA00007737"/>
    </source>
</evidence>
<dbReference type="Gramene" id="Os03t0169000-02">
    <property type="protein sequence ID" value="Os03t0169000-02"/>
    <property type="gene ID" value="Os03g0169000"/>
</dbReference>
<keyword evidence="11" id="KW-0294">Fucose metabolism</keyword>
<dbReference type="PANTHER" id="PTHR31741">
    <property type="entry name" value="OS02G0726500 PROTEIN-RELATED"/>
    <property type="match status" value="1"/>
</dbReference>
<evidence type="ECO:0000256" key="13">
    <source>
        <dbReference type="ARBA" id="ARBA00030350"/>
    </source>
</evidence>
<name>A0A0P0VTK3_ORYSJ</name>
<dbReference type="InterPro" id="IPR019378">
    <property type="entry name" value="GDP-Fuc_O-FucTrfase"/>
</dbReference>
<keyword evidence="15" id="KW-1185">Reference proteome</keyword>
<evidence type="ECO:0000256" key="2">
    <source>
        <dbReference type="ARBA" id="ARBA00004881"/>
    </source>
</evidence>
<dbReference type="AlphaFoldDB" id="A0A0P0VTK3"/>
<keyword evidence="9" id="KW-0472">Membrane</keyword>
<evidence type="ECO:0000313" key="14">
    <source>
        <dbReference type="EMBL" id="BAS82509.1"/>
    </source>
</evidence>
<evidence type="ECO:0000256" key="12">
    <source>
        <dbReference type="ARBA" id="ARBA00023277"/>
    </source>
</evidence>
<gene>
    <name evidence="14" type="ordered locus">Os03g0169000</name>
    <name evidence="14" type="ORF">OSNPB_030169000</name>
</gene>
<evidence type="ECO:0000256" key="5">
    <source>
        <dbReference type="ARBA" id="ARBA00022679"/>
    </source>
</evidence>
<reference evidence="15" key="1">
    <citation type="journal article" date="2005" name="Nature">
        <title>The map-based sequence of the rice genome.</title>
        <authorList>
            <consortium name="International rice genome sequencing project (IRGSP)"/>
            <person name="Matsumoto T."/>
            <person name="Wu J."/>
            <person name="Kanamori H."/>
            <person name="Katayose Y."/>
            <person name="Fujisawa M."/>
            <person name="Namiki N."/>
            <person name="Mizuno H."/>
            <person name="Yamamoto K."/>
            <person name="Antonio B.A."/>
            <person name="Baba T."/>
            <person name="Sakata K."/>
            <person name="Nagamura Y."/>
            <person name="Aoki H."/>
            <person name="Arikawa K."/>
            <person name="Arita K."/>
            <person name="Bito T."/>
            <person name="Chiden Y."/>
            <person name="Fujitsuka N."/>
            <person name="Fukunaka R."/>
            <person name="Hamada M."/>
            <person name="Harada C."/>
            <person name="Hayashi A."/>
            <person name="Hijishita S."/>
            <person name="Honda M."/>
            <person name="Hosokawa S."/>
            <person name="Ichikawa Y."/>
            <person name="Idonuma A."/>
            <person name="Iijima M."/>
            <person name="Ikeda M."/>
            <person name="Ikeno M."/>
            <person name="Ito K."/>
            <person name="Ito S."/>
            <person name="Ito T."/>
            <person name="Ito Y."/>
            <person name="Ito Y."/>
            <person name="Iwabuchi A."/>
            <person name="Kamiya K."/>
            <person name="Karasawa W."/>
            <person name="Kurita K."/>
            <person name="Katagiri S."/>
            <person name="Kikuta A."/>
            <person name="Kobayashi H."/>
            <person name="Kobayashi N."/>
            <person name="Machita K."/>
            <person name="Maehara T."/>
            <person name="Masukawa M."/>
            <person name="Mizubayashi T."/>
            <person name="Mukai Y."/>
            <person name="Nagasaki H."/>
            <person name="Nagata Y."/>
            <person name="Naito S."/>
            <person name="Nakashima M."/>
            <person name="Nakama Y."/>
            <person name="Nakamichi Y."/>
            <person name="Nakamura M."/>
            <person name="Meguro A."/>
            <person name="Negishi M."/>
            <person name="Ohta I."/>
            <person name="Ohta T."/>
            <person name="Okamoto M."/>
            <person name="Ono N."/>
            <person name="Saji S."/>
            <person name="Sakaguchi M."/>
            <person name="Sakai K."/>
            <person name="Shibata M."/>
            <person name="Shimokawa T."/>
            <person name="Song J."/>
            <person name="Takazaki Y."/>
            <person name="Terasawa K."/>
            <person name="Tsugane M."/>
            <person name="Tsuji K."/>
            <person name="Ueda S."/>
            <person name="Waki K."/>
            <person name="Yamagata H."/>
            <person name="Yamamoto M."/>
            <person name="Yamamoto S."/>
            <person name="Yamane H."/>
            <person name="Yoshiki S."/>
            <person name="Yoshihara R."/>
            <person name="Yukawa K."/>
            <person name="Zhong H."/>
            <person name="Yano M."/>
            <person name="Yuan Q."/>
            <person name="Ouyang S."/>
            <person name="Liu J."/>
            <person name="Jones K.M."/>
            <person name="Gansberger K."/>
            <person name="Moffat K."/>
            <person name="Hill J."/>
            <person name="Bera J."/>
            <person name="Fadrosh D."/>
            <person name="Jin S."/>
            <person name="Johri S."/>
            <person name="Kim M."/>
            <person name="Overton L."/>
            <person name="Reardon M."/>
            <person name="Tsitrin T."/>
            <person name="Vuong H."/>
            <person name="Weaver B."/>
            <person name="Ciecko A."/>
            <person name="Tallon L."/>
            <person name="Jackson J."/>
            <person name="Pai G."/>
            <person name="Aken S.V."/>
            <person name="Utterback T."/>
            <person name="Reidmuller S."/>
            <person name="Feldblyum T."/>
            <person name="Hsiao J."/>
            <person name="Zismann V."/>
            <person name="Iobst S."/>
            <person name="de Vazeille A.R."/>
            <person name="Buell C.R."/>
            <person name="Ying K."/>
            <person name="Li Y."/>
            <person name="Lu T."/>
            <person name="Huang Y."/>
            <person name="Zhao Q."/>
            <person name="Feng Q."/>
            <person name="Zhang L."/>
            <person name="Zhu J."/>
            <person name="Weng Q."/>
            <person name="Mu J."/>
            <person name="Lu Y."/>
            <person name="Fan D."/>
            <person name="Liu Y."/>
            <person name="Guan J."/>
            <person name="Zhang Y."/>
            <person name="Yu S."/>
            <person name="Liu X."/>
            <person name="Zhang Y."/>
            <person name="Hong G."/>
            <person name="Han B."/>
            <person name="Choisne N."/>
            <person name="Demange N."/>
            <person name="Orjeda G."/>
            <person name="Samain S."/>
            <person name="Cattolico L."/>
            <person name="Pelletier E."/>
            <person name="Couloux A."/>
            <person name="Segurens B."/>
            <person name="Wincker P."/>
            <person name="D'Hont A."/>
            <person name="Scarpelli C."/>
            <person name="Weissenbach J."/>
            <person name="Salanoubat M."/>
            <person name="Quetier F."/>
            <person name="Yu Y."/>
            <person name="Kim H.R."/>
            <person name="Rambo T."/>
            <person name="Currie J."/>
            <person name="Collura K."/>
            <person name="Luo M."/>
            <person name="Yang T."/>
            <person name="Ammiraju J.S.S."/>
            <person name="Engler F."/>
            <person name="Soderlund C."/>
            <person name="Wing R.A."/>
            <person name="Palmer L.E."/>
            <person name="de la Bastide M."/>
            <person name="Spiegel L."/>
            <person name="Nascimento L."/>
            <person name="Zutavern T."/>
            <person name="O'Shaughnessy A."/>
            <person name="Dike S."/>
            <person name="Dedhia N."/>
            <person name="Preston R."/>
            <person name="Balija V."/>
            <person name="McCombie W.R."/>
            <person name="Chow T."/>
            <person name="Chen H."/>
            <person name="Chung M."/>
            <person name="Chen C."/>
            <person name="Shaw J."/>
            <person name="Wu H."/>
            <person name="Hsiao K."/>
            <person name="Chao Y."/>
            <person name="Chu M."/>
            <person name="Cheng C."/>
            <person name="Hour A."/>
            <person name="Lee P."/>
            <person name="Lin S."/>
            <person name="Lin Y."/>
            <person name="Liou J."/>
            <person name="Liu S."/>
            <person name="Hsing Y."/>
            <person name="Raghuvanshi S."/>
            <person name="Mohanty A."/>
            <person name="Bharti A.K."/>
            <person name="Gaur A."/>
            <person name="Gupta V."/>
            <person name="Kumar D."/>
            <person name="Ravi V."/>
            <person name="Vij S."/>
            <person name="Kapur A."/>
            <person name="Khurana P."/>
            <person name="Khurana P."/>
            <person name="Khurana J.P."/>
            <person name="Tyagi A.K."/>
            <person name="Gaikwad K."/>
            <person name="Singh A."/>
            <person name="Dalal V."/>
            <person name="Srivastava S."/>
            <person name="Dixit A."/>
            <person name="Pal A.K."/>
            <person name="Ghazi I.A."/>
            <person name="Yadav M."/>
            <person name="Pandit A."/>
            <person name="Bhargava A."/>
            <person name="Sureshbabu K."/>
            <person name="Batra K."/>
            <person name="Sharma T.R."/>
            <person name="Mohapatra T."/>
            <person name="Singh N.K."/>
            <person name="Messing J."/>
            <person name="Nelson A.B."/>
            <person name="Fuks G."/>
            <person name="Kavchok S."/>
            <person name="Keizer G."/>
            <person name="Linton E."/>
            <person name="Llaca V."/>
            <person name="Song R."/>
            <person name="Tanyolac B."/>
            <person name="Young S."/>
            <person name="Ho-Il K."/>
            <person name="Hahn J.H."/>
            <person name="Sangsakoo G."/>
            <person name="Vanavichit A."/>
            <person name="de Mattos Luiz.A.T."/>
            <person name="Zimmer P.D."/>
            <person name="Malone G."/>
            <person name="Dellagostin O."/>
            <person name="de Oliveira A.C."/>
            <person name="Bevan M."/>
            <person name="Bancroft I."/>
            <person name="Minx P."/>
            <person name="Cordum H."/>
            <person name="Wilson R."/>
            <person name="Cheng Z."/>
            <person name="Jin W."/>
            <person name="Jiang J."/>
            <person name="Leong S.A."/>
            <person name="Iwama H."/>
            <person name="Gojobori T."/>
            <person name="Itoh T."/>
            <person name="Niimura Y."/>
            <person name="Fujii Y."/>
            <person name="Habara T."/>
            <person name="Sakai H."/>
            <person name="Sato Y."/>
            <person name="Wilson G."/>
            <person name="Kumar K."/>
            <person name="McCouch S."/>
            <person name="Juretic N."/>
            <person name="Hoen D."/>
            <person name="Wright S."/>
            <person name="Bruskiewich R."/>
            <person name="Bureau T."/>
            <person name="Miyao A."/>
            <person name="Hirochika H."/>
            <person name="Nishikawa T."/>
            <person name="Kadowaki K."/>
            <person name="Sugiura M."/>
            <person name="Burr B."/>
            <person name="Sasaki T."/>
        </authorList>
    </citation>
    <scope>NUCLEOTIDE SEQUENCE [LARGE SCALE GENOMIC DNA]</scope>
    <source>
        <strain evidence="15">cv. Nipponbare</strain>
    </source>
</reference>
<dbReference type="GO" id="GO:0006004">
    <property type="term" value="P:fucose metabolic process"/>
    <property type="evidence" value="ECO:0007669"/>
    <property type="project" value="UniProtKB-KW"/>
</dbReference>
<accession>A0A0P0VTK3</accession>
<protein>
    <recommendedName>
        <fullName evidence="13">O-fucosyltransferase family protein</fullName>
    </recommendedName>
</protein>
<keyword evidence="7" id="KW-0735">Signal-anchor</keyword>
<keyword evidence="6" id="KW-0812">Transmembrane</keyword>
<feature type="non-terminal residue" evidence="14">
    <location>
        <position position="154"/>
    </location>
</feature>
<dbReference type="Pfam" id="PF10250">
    <property type="entry name" value="O-FucT"/>
    <property type="match status" value="1"/>
</dbReference>
<evidence type="ECO:0000256" key="10">
    <source>
        <dbReference type="ARBA" id="ARBA00023180"/>
    </source>
</evidence>
<dbReference type="ExpressionAtlas" id="A0A0P0VTK3">
    <property type="expression patterns" value="baseline and differential"/>
</dbReference>
<evidence type="ECO:0000256" key="1">
    <source>
        <dbReference type="ARBA" id="ARBA00004606"/>
    </source>
</evidence>
<reference evidence="14 15" key="3">
    <citation type="journal article" date="2013" name="Rice">
        <title>Improvement of the Oryza sativa Nipponbare reference genome using next generation sequence and optical map data.</title>
        <authorList>
            <person name="Kawahara Y."/>
            <person name="de la Bastide M."/>
            <person name="Hamilton J.P."/>
            <person name="Kanamori H."/>
            <person name="McCombie W.R."/>
            <person name="Ouyang S."/>
            <person name="Schwartz D.C."/>
            <person name="Tanaka T."/>
            <person name="Wu J."/>
            <person name="Zhou S."/>
            <person name="Childs K.L."/>
            <person name="Davidson R.M."/>
            <person name="Lin H."/>
            <person name="Quesada-Ocampo L."/>
            <person name="Vaillancourt B."/>
            <person name="Sakai H."/>
            <person name="Lee S.S."/>
            <person name="Kim J."/>
            <person name="Numa H."/>
            <person name="Itoh T."/>
            <person name="Buell C.R."/>
            <person name="Matsumoto T."/>
        </authorList>
    </citation>
    <scope>NUCLEOTIDE SEQUENCE [LARGE SCALE GENOMIC DNA]</scope>
    <source>
        <strain evidence="15">cv. Nipponbare</strain>
    </source>
</reference>
<evidence type="ECO:0000256" key="4">
    <source>
        <dbReference type="ARBA" id="ARBA00022676"/>
    </source>
</evidence>
<dbReference type="GO" id="GO:0016757">
    <property type="term" value="F:glycosyltransferase activity"/>
    <property type="evidence" value="ECO:0007669"/>
    <property type="project" value="UniProtKB-KW"/>
</dbReference>
<keyword evidence="4" id="KW-0328">Glycosyltransferase</keyword>
<sequence>EKRLEPLQAAFPKLVRKETLLDLEALRQFQNHSSQMAALDFIVSTASDIFIPTYDGNMAKLVEGHRRFLGFRRSVLLDRQKLVGFIDLYNNKTISWNNFASSVQETHRNRVVQPSCRQKLENKPKEEDYFYANPHECLANSRFCSRTKDAISVR</sequence>
<comment type="pathway">
    <text evidence="2">Glycan metabolism.</text>
</comment>
<dbReference type="PANTHER" id="PTHR31741:SF51">
    <property type="entry name" value="RHAMNOGALACTURONAN I RHAMNOSYLTRANSFERASE 1"/>
    <property type="match status" value="1"/>
</dbReference>
<dbReference type="GO" id="GO:0016020">
    <property type="term" value="C:membrane"/>
    <property type="evidence" value="ECO:0007669"/>
    <property type="project" value="UniProtKB-SubCell"/>
</dbReference>
<evidence type="ECO:0000256" key="6">
    <source>
        <dbReference type="ARBA" id="ARBA00022692"/>
    </source>
</evidence>
<proteinExistence type="inferred from homology"/>
<evidence type="ECO:0000256" key="7">
    <source>
        <dbReference type="ARBA" id="ARBA00022968"/>
    </source>
</evidence>
<keyword evidence="5" id="KW-0808">Transferase</keyword>
<evidence type="ECO:0000256" key="8">
    <source>
        <dbReference type="ARBA" id="ARBA00022989"/>
    </source>
</evidence>
<evidence type="ECO:0000256" key="11">
    <source>
        <dbReference type="ARBA" id="ARBA00023253"/>
    </source>
</evidence>
<dbReference type="EMBL" id="AP014959">
    <property type="protein sequence ID" value="BAS82509.1"/>
    <property type="molecule type" value="Genomic_DNA"/>
</dbReference>